<feature type="transmembrane region" description="Helical" evidence="1">
    <location>
        <begin position="40"/>
        <end position="59"/>
    </location>
</feature>
<proteinExistence type="predicted"/>
<evidence type="ECO:0000256" key="1">
    <source>
        <dbReference type="SAM" id="Phobius"/>
    </source>
</evidence>
<dbReference type="RefSeq" id="WP_066474864.1">
    <property type="nucleotide sequence ID" value="NZ_CBCRUZ010000014.1"/>
</dbReference>
<keyword evidence="3" id="KW-1185">Reference proteome</keyword>
<keyword evidence="1" id="KW-0812">Transmembrane</keyword>
<sequence length="69" mass="7186">MTGRHRHRRTRAATAYRLCLLTTAALTLFAVALLVTGQHVWAGVAGYIAAAAAAAAIAASHSGRRASTR</sequence>
<name>A0ABX8SC14_9ACTN</name>
<evidence type="ECO:0000313" key="3">
    <source>
        <dbReference type="Proteomes" id="UP000887023"/>
    </source>
</evidence>
<evidence type="ECO:0000313" key="2">
    <source>
        <dbReference type="EMBL" id="QXQ14856.1"/>
    </source>
</evidence>
<dbReference type="EMBL" id="CP079105">
    <property type="protein sequence ID" value="QXQ14856.1"/>
    <property type="molecule type" value="Genomic_DNA"/>
</dbReference>
<keyword evidence="1" id="KW-1133">Transmembrane helix</keyword>
<reference evidence="2" key="1">
    <citation type="submission" date="2021-07" db="EMBL/GenBank/DDBJ databases">
        <title>Candidatus Kaistella beijingensis sp. nov. isolated from a municipal wastewater treatment plant is involved in sludge foaming.</title>
        <authorList>
            <person name="Song Y."/>
            <person name="Liu S.-J."/>
        </authorList>
    </citation>
    <scope>NUCLEOTIDE SEQUENCE</scope>
    <source>
        <strain evidence="2">DSM 43998</strain>
    </source>
</reference>
<organism evidence="2 3">
    <name type="scientific">Skermania pinensis</name>
    <dbReference type="NCBI Taxonomy" id="39122"/>
    <lineage>
        <taxon>Bacteria</taxon>
        <taxon>Bacillati</taxon>
        <taxon>Actinomycetota</taxon>
        <taxon>Actinomycetes</taxon>
        <taxon>Mycobacteriales</taxon>
        <taxon>Gordoniaceae</taxon>
        <taxon>Skermania</taxon>
    </lineage>
</organism>
<keyword evidence="1" id="KW-0472">Membrane</keyword>
<protein>
    <submittedName>
        <fullName evidence="2">Uncharacterized protein</fullName>
    </submittedName>
</protein>
<feature type="transmembrane region" description="Helical" evidence="1">
    <location>
        <begin position="12"/>
        <end position="34"/>
    </location>
</feature>
<dbReference type="Proteomes" id="UP000887023">
    <property type="component" value="Chromosome"/>
</dbReference>
<gene>
    <name evidence="2" type="ORF">KV203_05595</name>
</gene>
<accession>A0ABX8SC14</accession>